<evidence type="ECO:0000256" key="8">
    <source>
        <dbReference type="ARBA" id="ARBA00023242"/>
    </source>
</evidence>
<name>A0AAV6VL31_9ARAC</name>
<dbReference type="EMBL" id="JAFNEN010000054">
    <property type="protein sequence ID" value="KAG8197460.1"/>
    <property type="molecule type" value="Genomic_DNA"/>
</dbReference>
<protein>
    <recommendedName>
        <fullName evidence="4">Nuclear protein MDM1</fullName>
    </recommendedName>
</protein>
<sequence length="357" mass="39642">MQQSNPPEGKPNPVVNSFLNLCRVCPVPTDDKASSEYKRNFTWHDGYQTTKIDVIRNAPSLPSSSSVEPSLPRKKKYPGQPARDHLLYEKGGDEESSSDSLDHVAAASAHHDDASSRHHKVPDEDSKSSSKMPDENDSRKQEDKQSLMDGAPSRGHPGTPGGATEEGGQPRNHSTEYRSQFVAYPRTPDSPAARKSASMGLINFKRDTVDGESSIELWNNMPPEDDDDAVLDAVKRGRIKKTEYKSKFRPFSAYTYVDGNWKKATRLIKDRAVDDLGIYSSYSYPLIDGSFIDNEAGAGGCLETDQHAWYSEVVERLRKADQYRARSHTGANTEHPAPEFFVRDSRTILSPCSVSSC</sequence>
<dbReference type="PANTHER" id="PTHR32078">
    <property type="entry name" value="NUCLEAR PROTEIN MDM1"/>
    <property type="match status" value="1"/>
</dbReference>
<comment type="function">
    <text evidence="9">Microtubule-binding protein that negatively regulates centriole duplication. Binds to and stabilizes microtubules.</text>
</comment>
<evidence type="ECO:0000256" key="2">
    <source>
        <dbReference type="ARBA" id="ARBA00004123"/>
    </source>
</evidence>
<keyword evidence="5" id="KW-0963">Cytoplasm</keyword>
<evidence type="ECO:0000256" key="1">
    <source>
        <dbReference type="ARBA" id="ARBA00004114"/>
    </source>
</evidence>
<dbReference type="AlphaFoldDB" id="A0AAV6VL31"/>
<dbReference type="Proteomes" id="UP000827092">
    <property type="component" value="Unassembled WGS sequence"/>
</dbReference>
<keyword evidence="8" id="KW-0539">Nucleus</keyword>
<evidence type="ECO:0000313" key="12">
    <source>
        <dbReference type="Proteomes" id="UP000827092"/>
    </source>
</evidence>
<organism evidence="11 12">
    <name type="scientific">Oedothorax gibbosus</name>
    <dbReference type="NCBI Taxonomy" id="931172"/>
    <lineage>
        <taxon>Eukaryota</taxon>
        <taxon>Metazoa</taxon>
        <taxon>Ecdysozoa</taxon>
        <taxon>Arthropoda</taxon>
        <taxon>Chelicerata</taxon>
        <taxon>Arachnida</taxon>
        <taxon>Araneae</taxon>
        <taxon>Araneomorphae</taxon>
        <taxon>Entelegynae</taxon>
        <taxon>Araneoidea</taxon>
        <taxon>Linyphiidae</taxon>
        <taxon>Erigoninae</taxon>
        <taxon>Oedothorax</taxon>
    </lineage>
</organism>
<evidence type="ECO:0000256" key="9">
    <source>
        <dbReference type="ARBA" id="ARBA00045771"/>
    </source>
</evidence>
<evidence type="ECO:0000256" key="7">
    <source>
        <dbReference type="ARBA" id="ARBA00023212"/>
    </source>
</evidence>
<keyword evidence="12" id="KW-1185">Reference proteome</keyword>
<feature type="compositionally biased region" description="Basic and acidic residues" evidence="10">
    <location>
        <begin position="82"/>
        <end position="93"/>
    </location>
</feature>
<dbReference type="InterPro" id="IPR029136">
    <property type="entry name" value="MDM1"/>
</dbReference>
<dbReference type="GO" id="GO:0008017">
    <property type="term" value="F:microtubule binding"/>
    <property type="evidence" value="ECO:0007669"/>
    <property type="project" value="InterPro"/>
</dbReference>
<keyword evidence="6" id="KW-0493">Microtubule</keyword>
<evidence type="ECO:0000256" key="6">
    <source>
        <dbReference type="ARBA" id="ARBA00022701"/>
    </source>
</evidence>
<evidence type="ECO:0000256" key="10">
    <source>
        <dbReference type="SAM" id="MobiDB-lite"/>
    </source>
</evidence>
<dbReference type="PANTHER" id="PTHR32078:SF1">
    <property type="entry name" value="NUCLEAR PROTEIN MDM1"/>
    <property type="match status" value="1"/>
</dbReference>
<gene>
    <name evidence="11" type="ORF">JTE90_007207</name>
</gene>
<feature type="compositionally biased region" description="Low complexity" evidence="10">
    <location>
        <begin position="59"/>
        <end position="70"/>
    </location>
</feature>
<comment type="similarity">
    <text evidence="3">Belongs to the MDM1 family.</text>
</comment>
<feature type="non-terminal residue" evidence="11">
    <location>
        <position position="357"/>
    </location>
</feature>
<dbReference type="GO" id="GO:0005634">
    <property type="term" value="C:nucleus"/>
    <property type="evidence" value="ECO:0007669"/>
    <property type="project" value="UniProtKB-SubCell"/>
</dbReference>
<dbReference type="GO" id="GO:0005814">
    <property type="term" value="C:centriole"/>
    <property type="evidence" value="ECO:0007669"/>
    <property type="project" value="UniProtKB-SubCell"/>
</dbReference>
<keyword evidence="7" id="KW-0206">Cytoskeleton</keyword>
<reference evidence="11 12" key="1">
    <citation type="journal article" date="2022" name="Nat. Ecol. Evol.">
        <title>A masculinizing supergene underlies an exaggerated male reproductive morph in a spider.</title>
        <authorList>
            <person name="Hendrickx F."/>
            <person name="De Corte Z."/>
            <person name="Sonet G."/>
            <person name="Van Belleghem S.M."/>
            <person name="Kostlbacher S."/>
            <person name="Vangestel C."/>
        </authorList>
    </citation>
    <scope>NUCLEOTIDE SEQUENCE [LARGE SCALE GENOMIC DNA]</scope>
    <source>
        <strain evidence="11">W744_W776</strain>
    </source>
</reference>
<evidence type="ECO:0000256" key="5">
    <source>
        <dbReference type="ARBA" id="ARBA00022490"/>
    </source>
</evidence>
<evidence type="ECO:0000256" key="4">
    <source>
        <dbReference type="ARBA" id="ARBA00013508"/>
    </source>
</evidence>
<comment type="caution">
    <text evidence="11">The sequence shown here is derived from an EMBL/GenBank/DDBJ whole genome shotgun (WGS) entry which is preliminary data.</text>
</comment>
<dbReference type="GO" id="GO:0046600">
    <property type="term" value="P:negative regulation of centriole replication"/>
    <property type="evidence" value="ECO:0007669"/>
    <property type="project" value="InterPro"/>
</dbReference>
<proteinExistence type="inferred from homology"/>
<accession>A0AAV6VL31</accession>
<comment type="subcellular location">
    <subcellularLocation>
        <location evidence="1">Cytoplasm</location>
        <location evidence="1">Cytoskeleton</location>
        <location evidence="1">Microtubule organizing center</location>
        <location evidence="1">Centrosome</location>
        <location evidence="1">Centriole</location>
    </subcellularLocation>
    <subcellularLocation>
        <location evidence="2">Nucleus</location>
    </subcellularLocation>
</comment>
<dbReference type="Pfam" id="PF15501">
    <property type="entry name" value="MDM1"/>
    <property type="match status" value="1"/>
</dbReference>
<feature type="compositionally biased region" description="Basic and acidic residues" evidence="10">
    <location>
        <begin position="109"/>
        <end position="146"/>
    </location>
</feature>
<evidence type="ECO:0000313" key="11">
    <source>
        <dbReference type="EMBL" id="KAG8197460.1"/>
    </source>
</evidence>
<feature type="region of interest" description="Disordered" evidence="10">
    <location>
        <begin position="55"/>
        <end position="173"/>
    </location>
</feature>
<dbReference type="GO" id="GO:0005874">
    <property type="term" value="C:microtubule"/>
    <property type="evidence" value="ECO:0007669"/>
    <property type="project" value="UniProtKB-KW"/>
</dbReference>
<evidence type="ECO:0000256" key="3">
    <source>
        <dbReference type="ARBA" id="ARBA00010494"/>
    </source>
</evidence>